<dbReference type="GO" id="GO:0022857">
    <property type="term" value="F:transmembrane transporter activity"/>
    <property type="evidence" value="ECO:0007669"/>
    <property type="project" value="InterPro"/>
</dbReference>
<keyword evidence="4 7" id="KW-0812">Transmembrane</keyword>
<name>A0A3N0VEK7_9GAMM</name>
<dbReference type="InParanoid" id="A0A3N0VEK7"/>
<gene>
    <name evidence="9" type="ORF">ED208_09375</name>
</gene>
<sequence length="173" mass="18708">MSLRLSRRAKRILRRHARKPSVVPLNLVSMIDVFTVLVFFLLVTTASVDNLRNPRELALPTSLSLDQPPTAAPVITLTKQAVLIQGEQVMTLEEAAAAPEGKPIPQLRAELLKVTLLQVQGATPGATTRGEINVMADKDIPYSVLKKVLATCGELKFARIAVSVAHASKRGGQ</sequence>
<evidence type="ECO:0000256" key="4">
    <source>
        <dbReference type="ARBA" id="ARBA00022692"/>
    </source>
</evidence>
<dbReference type="Pfam" id="PF02472">
    <property type="entry name" value="ExbD"/>
    <property type="match status" value="1"/>
</dbReference>
<feature type="transmembrane region" description="Helical" evidence="8">
    <location>
        <begin position="21"/>
        <end position="43"/>
    </location>
</feature>
<evidence type="ECO:0000313" key="10">
    <source>
        <dbReference type="Proteomes" id="UP000282106"/>
    </source>
</evidence>
<protein>
    <submittedName>
        <fullName evidence="9">Biopolymer transporter ExbD</fullName>
    </submittedName>
</protein>
<evidence type="ECO:0000256" key="3">
    <source>
        <dbReference type="ARBA" id="ARBA00022475"/>
    </source>
</evidence>
<evidence type="ECO:0000256" key="5">
    <source>
        <dbReference type="ARBA" id="ARBA00022989"/>
    </source>
</evidence>
<comment type="caution">
    <text evidence="9">The sequence shown here is derived from an EMBL/GenBank/DDBJ whole genome shotgun (WGS) entry which is preliminary data.</text>
</comment>
<proteinExistence type="inferred from homology"/>
<keyword evidence="6 8" id="KW-0472">Membrane</keyword>
<accession>A0A3N0VEK7</accession>
<dbReference type="GO" id="GO:0005886">
    <property type="term" value="C:plasma membrane"/>
    <property type="evidence" value="ECO:0007669"/>
    <property type="project" value="UniProtKB-SubCell"/>
</dbReference>
<keyword evidence="7" id="KW-0813">Transport</keyword>
<dbReference type="Proteomes" id="UP000282106">
    <property type="component" value="Unassembled WGS sequence"/>
</dbReference>
<organism evidence="9 10">
    <name type="scientific">Stagnimonas aquatica</name>
    <dbReference type="NCBI Taxonomy" id="2689987"/>
    <lineage>
        <taxon>Bacteria</taxon>
        <taxon>Pseudomonadati</taxon>
        <taxon>Pseudomonadota</taxon>
        <taxon>Gammaproteobacteria</taxon>
        <taxon>Nevskiales</taxon>
        <taxon>Nevskiaceae</taxon>
        <taxon>Stagnimonas</taxon>
    </lineage>
</organism>
<keyword evidence="10" id="KW-1185">Reference proteome</keyword>
<evidence type="ECO:0000256" key="8">
    <source>
        <dbReference type="SAM" id="Phobius"/>
    </source>
</evidence>
<evidence type="ECO:0000256" key="7">
    <source>
        <dbReference type="RuleBase" id="RU003879"/>
    </source>
</evidence>
<keyword evidence="3" id="KW-1003">Cell membrane</keyword>
<dbReference type="InterPro" id="IPR003400">
    <property type="entry name" value="ExbD"/>
</dbReference>
<dbReference type="GO" id="GO:0015031">
    <property type="term" value="P:protein transport"/>
    <property type="evidence" value="ECO:0007669"/>
    <property type="project" value="UniProtKB-KW"/>
</dbReference>
<keyword evidence="7" id="KW-0653">Protein transport</keyword>
<dbReference type="RefSeq" id="WP_123211611.1">
    <property type="nucleotide sequence ID" value="NZ_RJVO01000003.1"/>
</dbReference>
<comment type="subcellular location">
    <subcellularLocation>
        <location evidence="1">Cell membrane</location>
        <topology evidence="1">Single-pass membrane protein</topology>
    </subcellularLocation>
    <subcellularLocation>
        <location evidence="7">Cell membrane</location>
        <topology evidence="7">Single-pass type II membrane protein</topology>
    </subcellularLocation>
</comment>
<evidence type="ECO:0000256" key="2">
    <source>
        <dbReference type="ARBA" id="ARBA00005811"/>
    </source>
</evidence>
<dbReference type="EMBL" id="RJVO01000003">
    <property type="protein sequence ID" value="ROH91156.1"/>
    <property type="molecule type" value="Genomic_DNA"/>
</dbReference>
<reference evidence="9 10" key="1">
    <citation type="submission" date="2018-10" db="EMBL/GenBank/DDBJ databases">
        <authorList>
            <person name="Chen W.-M."/>
        </authorList>
    </citation>
    <scope>NUCLEOTIDE SEQUENCE [LARGE SCALE GENOMIC DNA]</scope>
    <source>
        <strain evidence="9 10">THS-13</strain>
    </source>
</reference>
<evidence type="ECO:0000256" key="6">
    <source>
        <dbReference type="ARBA" id="ARBA00023136"/>
    </source>
</evidence>
<evidence type="ECO:0000313" key="9">
    <source>
        <dbReference type="EMBL" id="ROH91156.1"/>
    </source>
</evidence>
<keyword evidence="5 8" id="KW-1133">Transmembrane helix</keyword>
<comment type="similarity">
    <text evidence="2 7">Belongs to the ExbD/TolR family.</text>
</comment>
<evidence type="ECO:0000256" key="1">
    <source>
        <dbReference type="ARBA" id="ARBA00004162"/>
    </source>
</evidence>
<dbReference type="AlphaFoldDB" id="A0A3N0VEK7"/>